<evidence type="ECO:0000256" key="8">
    <source>
        <dbReference type="ARBA" id="ARBA00044503"/>
    </source>
</evidence>
<evidence type="ECO:0000256" key="4">
    <source>
        <dbReference type="ARBA" id="ARBA00022801"/>
    </source>
</evidence>
<comment type="similarity">
    <text evidence="8">Belongs to the Prp family.</text>
</comment>
<keyword evidence="4" id="KW-0378">Hydrolase</keyword>
<dbReference type="GO" id="GO:0008237">
    <property type="term" value="F:metallopeptidase activity"/>
    <property type="evidence" value="ECO:0007669"/>
    <property type="project" value="UniProtKB-KW"/>
</dbReference>
<dbReference type="Proteomes" id="UP000306477">
    <property type="component" value="Unassembled WGS sequence"/>
</dbReference>
<evidence type="ECO:0000256" key="7">
    <source>
        <dbReference type="ARBA" id="ARBA00023049"/>
    </source>
</evidence>
<dbReference type="GO" id="GO:0046872">
    <property type="term" value="F:metal ion binding"/>
    <property type="evidence" value="ECO:0007669"/>
    <property type="project" value="UniProtKB-KW"/>
</dbReference>
<dbReference type="Pfam" id="PF14464">
    <property type="entry name" value="Prok-JAB"/>
    <property type="match status" value="1"/>
</dbReference>
<dbReference type="GO" id="GO:0042254">
    <property type="term" value="P:ribosome biogenesis"/>
    <property type="evidence" value="ECO:0007669"/>
    <property type="project" value="UniProtKB-KW"/>
</dbReference>
<name>A0A4S3PVH1_9BACI</name>
<evidence type="ECO:0000313" key="12">
    <source>
        <dbReference type="Proteomes" id="UP000306477"/>
    </source>
</evidence>
<dbReference type="AlphaFoldDB" id="A0A4S3PVH1"/>
<evidence type="ECO:0000256" key="6">
    <source>
        <dbReference type="ARBA" id="ARBA00022833"/>
    </source>
</evidence>
<dbReference type="Gene3D" id="3.40.140.10">
    <property type="entry name" value="Cytidine Deaminase, domain 2"/>
    <property type="match status" value="1"/>
</dbReference>
<protein>
    <recommendedName>
        <fullName evidence="9">Ribosomal processing cysteine protease Prp</fullName>
    </recommendedName>
</protein>
<evidence type="ECO:0000256" key="9">
    <source>
        <dbReference type="ARBA" id="ARBA00044538"/>
    </source>
</evidence>
<evidence type="ECO:0000313" key="11">
    <source>
        <dbReference type="EMBL" id="THE13455.1"/>
    </source>
</evidence>
<dbReference type="EMBL" id="SLUB01000009">
    <property type="protein sequence ID" value="THE13455.1"/>
    <property type="molecule type" value="Genomic_DNA"/>
</dbReference>
<dbReference type="InterPro" id="IPR036764">
    <property type="entry name" value="Peptidase_Prp_sf"/>
</dbReference>
<accession>A0A4S3PVH1</accession>
<keyword evidence="12" id="KW-1185">Reference proteome</keyword>
<dbReference type="InterPro" id="IPR007422">
    <property type="entry name" value="Peptidase_Prp"/>
</dbReference>
<gene>
    <name evidence="11" type="ORF">E1I69_07520</name>
</gene>
<dbReference type="SUPFAM" id="SSF102712">
    <property type="entry name" value="JAB1/MPN domain"/>
    <property type="match status" value="1"/>
</dbReference>
<dbReference type="RefSeq" id="WP_136378994.1">
    <property type="nucleotide sequence ID" value="NZ_SLUB01000009.1"/>
</dbReference>
<dbReference type="Gene3D" id="3.30.70.1490">
    <property type="entry name" value="Cysteine protease Prp"/>
    <property type="match status" value="1"/>
</dbReference>
<dbReference type="Pfam" id="PF04327">
    <property type="entry name" value="Peptidase_Prp"/>
    <property type="match status" value="1"/>
</dbReference>
<dbReference type="InterPro" id="IPR028090">
    <property type="entry name" value="JAB_dom_prok"/>
</dbReference>
<keyword evidence="1" id="KW-0690">Ribosome biogenesis</keyword>
<organism evidence="11 12">
    <name type="scientific">Bacillus timonensis</name>
    <dbReference type="NCBI Taxonomy" id="1033734"/>
    <lineage>
        <taxon>Bacteria</taxon>
        <taxon>Bacillati</taxon>
        <taxon>Bacillota</taxon>
        <taxon>Bacilli</taxon>
        <taxon>Bacillales</taxon>
        <taxon>Bacillaceae</taxon>
        <taxon>Bacillus</taxon>
    </lineage>
</organism>
<reference evidence="11 12" key="1">
    <citation type="journal article" date="2019" name="Indoor Air">
        <title>Impacts of indoor surface finishes on bacterial viability.</title>
        <authorList>
            <person name="Hu J."/>
            <person name="Maamar S.B."/>
            <person name="Glawe A.J."/>
            <person name="Gottel N."/>
            <person name="Gilbert J.A."/>
            <person name="Hartmann E.M."/>
        </authorList>
    </citation>
    <scope>NUCLEOTIDE SEQUENCE [LARGE SCALE GENOMIC DNA]</scope>
    <source>
        <strain evidence="11 12">AF060A6</strain>
    </source>
</reference>
<keyword evidence="6" id="KW-0862">Zinc</keyword>
<keyword evidence="7" id="KW-0482">Metalloprotease</keyword>
<dbReference type="OrthoDB" id="517279at2"/>
<keyword evidence="5" id="KW-0788">Thiol protease</keyword>
<dbReference type="GO" id="GO:0006508">
    <property type="term" value="P:proteolysis"/>
    <property type="evidence" value="ECO:0007669"/>
    <property type="project" value="UniProtKB-KW"/>
</dbReference>
<comment type="caution">
    <text evidence="11">The sequence shown here is derived from an EMBL/GenBank/DDBJ whole genome shotgun (WGS) entry which is preliminary data.</text>
</comment>
<evidence type="ECO:0000256" key="1">
    <source>
        <dbReference type="ARBA" id="ARBA00022517"/>
    </source>
</evidence>
<evidence type="ECO:0000256" key="3">
    <source>
        <dbReference type="ARBA" id="ARBA00022723"/>
    </source>
</evidence>
<dbReference type="GO" id="GO:0008234">
    <property type="term" value="F:cysteine-type peptidase activity"/>
    <property type="evidence" value="ECO:0007669"/>
    <property type="project" value="UniProtKB-KW"/>
</dbReference>
<dbReference type="SUPFAM" id="SSF118010">
    <property type="entry name" value="TM1457-like"/>
    <property type="match status" value="1"/>
</dbReference>
<feature type="domain" description="JAB" evidence="10">
    <location>
        <begin position="27"/>
        <end position="132"/>
    </location>
</feature>
<keyword evidence="3" id="KW-0479">Metal-binding</keyword>
<sequence>MIYKYGDKFVVFTDEVTKVFDKYKQLNHTQHESGGILLGKVYNDLFIIDQISEPSIEDKSGRFYFVRNVERAQKIVEQAWKESKGERIYLGEWHSHPEDVPTPSRDDKILLKNMLKHSRMEIDFLFMVIIGRISPYIAVIQKGMKEMIPIERIQSENGLKIIIYKNQYKQIYGYQVSGYLNLARKGYDIYNAVFSQIFIGTINSIMALTNIKDYILEKEPAFIRFIIPDIETADEKVKTLLDAMEVQVAMIIEEMKNKGLYHRIHLEIKG</sequence>
<keyword evidence="2 11" id="KW-0645">Protease</keyword>
<evidence type="ECO:0000256" key="2">
    <source>
        <dbReference type="ARBA" id="ARBA00022670"/>
    </source>
</evidence>
<evidence type="ECO:0000259" key="10">
    <source>
        <dbReference type="Pfam" id="PF14464"/>
    </source>
</evidence>
<proteinExistence type="inferred from homology"/>
<evidence type="ECO:0000256" key="5">
    <source>
        <dbReference type="ARBA" id="ARBA00022807"/>
    </source>
</evidence>